<evidence type="ECO:0000313" key="2">
    <source>
        <dbReference type="Proteomes" id="UP001276150"/>
    </source>
</evidence>
<organism evidence="1 2">
    <name type="scientific">Deinococcus arenicola</name>
    <dbReference type="NCBI Taxonomy" id="2994950"/>
    <lineage>
        <taxon>Bacteria</taxon>
        <taxon>Thermotogati</taxon>
        <taxon>Deinococcota</taxon>
        <taxon>Deinococci</taxon>
        <taxon>Deinococcales</taxon>
        <taxon>Deinococcaceae</taxon>
        <taxon>Deinococcus</taxon>
    </lineage>
</organism>
<dbReference type="Proteomes" id="UP001276150">
    <property type="component" value="Unassembled WGS sequence"/>
</dbReference>
<dbReference type="EMBL" id="JAPMIV010000022">
    <property type="protein sequence ID" value="MDV6375254.1"/>
    <property type="molecule type" value="Genomic_DNA"/>
</dbReference>
<name>A0ABU4DT40_9DEIO</name>
<accession>A0ABU4DT40</accession>
<proteinExistence type="predicted"/>
<sequence length="42" mass="4370">MTISGQVTQLAAHSSDTLHPGDPVIVIGQKGGILDAKRWDGV</sequence>
<protein>
    <submittedName>
        <fullName evidence="1">Uncharacterized protein</fullName>
    </submittedName>
</protein>
<keyword evidence="2" id="KW-1185">Reference proteome</keyword>
<reference evidence="1 2" key="1">
    <citation type="submission" date="2022-11" db="EMBL/GenBank/DDBJ databases">
        <title>Deinococcus ZS9-10, Low Temperature and Draught-tolerating, UV-resistant Bacteria from Continental Antarctica.</title>
        <authorList>
            <person name="Cheng L."/>
        </authorList>
    </citation>
    <scope>NUCLEOTIDE SEQUENCE [LARGE SCALE GENOMIC DNA]</scope>
    <source>
        <strain evidence="1 2">ZS9-10</strain>
    </source>
</reference>
<evidence type="ECO:0000313" key="1">
    <source>
        <dbReference type="EMBL" id="MDV6375254.1"/>
    </source>
</evidence>
<dbReference type="RefSeq" id="WP_317640588.1">
    <property type="nucleotide sequence ID" value="NZ_JAPMIV010000022.1"/>
</dbReference>
<gene>
    <name evidence="1" type="ORF">ORD21_11710</name>
</gene>
<comment type="caution">
    <text evidence="1">The sequence shown here is derived from an EMBL/GenBank/DDBJ whole genome shotgun (WGS) entry which is preliminary data.</text>
</comment>